<evidence type="ECO:0000256" key="8">
    <source>
        <dbReference type="PIRNR" id="PIRNR023381"/>
    </source>
</evidence>
<dbReference type="OrthoDB" id="271506at2759"/>
<feature type="transmembrane region" description="Helical" evidence="9">
    <location>
        <begin position="97"/>
        <end position="117"/>
    </location>
</feature>
<proteinExistence type="inferred from homology"/>
<dbReference type="Gene3D" id="1.20.1280.290">
    <property type="match status" value="2"/>
</dbReference>
<dbReference type="PANTHER" id="PTHR12226">
    <property type="entry name" value="MANNOSE-P-DOLICHOL UTILIZATION DEFECT 1 LEC35 -RELATED"/>
    <property type="match status" value="1"/>
</dbReference>
<accession>R9AE77</accession>
<evidence type="ECO:0000256" key="2">
    <source>
        <dbReference type="ARBA" id="ARBA00022448"/>
    </source>
</evidence>
<evidence type="ECO:0000313" key="11">
    <source>
        <dbReference type="Proteomes" id="UP000014064"/>
    </source>
</evidence>
<evidence type="ECO:0000256" key="7">
    <source>
        <dbReference type="ARBA" id="ARBA00038475"/>
    </source>
</evidence>
<dbReference type="STRING" id="1299270.R9AE77"/>
<comment type="similarity">
    <text evidence="7 8">Belongs to the MPDU1 (TC 2.A.43.3) family.</text>
</comment>
<evidence type="ECO:0000256" key="5">
    <source>
        <dbReference type="ARBA" id="ARBA00022989"/>
    </source>
</evidence>
<keyword evidence="3 8" id="KW-0812">Transmembrane</keyword>
<feature type="transmembrane region" description="Helical" evidence="9">
    <location>
        <begin position="174"/>
        <end position="198"/>
    </location>
</feature>
<keyword evidence="2" id="KW-0813">Transport</keyword>
<comment type="subcellular location">
    <subcellularLocation>
        <location evidence="1 8">Membrane</location>
        <topology evidence="1 8">Multi-pass membrane protein</topology>
    </subcellularLocation>
</comment>
<dbReference type="InterPro" id="IPR006603">
    <property type="entry name" value="PQ-loop_rpt"/>
</dbReference>
<dbReference type="EMBL" id="KE007234">
    <property type="protein sequence ID" value="EOR00473.1"/>
    <property type="molecule type" value="Genomic_DNA"/>
</dbReference>
<dbReference type="OMA" id="WAERLFT"/>
<dbReference type="RefSeq" id="XP_009268574.1">
    <property type="nucleotide sequence ID" value="XM_009270299.1"/>
</dbReference>
<dbReference type="GO" id="GO:0016020">
    <property type="term" value="C:membrane"/>
    <property type="evidence" value="ECO:0007669"/>
    <property type="project" value="UniProtKB-SubCell"/>
</dbReference>
<keyword evidence="6 8" id="KW-0472">Membrane</keyword>
<keyword evidence="5 8" id="KW-1133">Transmembrane helix</keyword>
<dbReference type="HOGENOM" id="CLU_053568_1_1_1"/>
<dbReference type="AlphaFoldDB" id="R9AE77"/>
<dbReference type="GeneID" id="20373623"/>
<evidence type="ECO:0000313" key="10">
    <source>
        <dbReference type="EMBL" id="EOR00473.1"/>
    </source>
</evidence>
<evidence type="ECO:0000256" key="4">
    <source>
        <dbReference type="ARBA" id="ARBA00022737"/>
    </source>
</evidence>
<organism evidence="10 11">
    <name type="scientific">Wallemia ichthyophaga (strain EXF-994 / CBS 113033)</name>
    <dbReference type="NCBI Taxonomy" id="1299270"/>
    <lineage>
        <taxon>Eukaryota</taxon>
        <taxon>Fungi</taxon>
        <taxon>Dikarya</taxon>
        <taxon>Basidiomycota</taxon>
        <taxon>Wallemiomycotina</taxon>
        <taxon>Wallemiomycetes</taxon>
        <taxon>Wallemiales</taxon>
        <taxon>Wallemiaceae</taxon>
        <taxon>Wallemia</taxon>
    </lineage>
</organism>
<evidence type="ECO:0000256" key="1">
    <source>
        <dbReference type="ARBA" id="ARBA00004141"/>
    </source>
</evidence>
<reference evidence="11" key="1">
    <citation type="journal article" date="2013" name="BMC Genomics">
        <title>Genome and transcriptome sequencing of the halophilic fungus Wallemia ichthyophaga: haloadaptations present and absent.</title>
        <authorList>
            <person name="Zajc J."/>
            <person name="Liu Y."/>
            <person name="Dai W."/>
            <person name="Yang Z."/>
            <person name="Hu J."/>
            <person name="Gostincar C."/>
            <person name="Gunde-Cimerman N."/>
        </authorList>
    </citation>
    <scope>NUCLEOTIDE SEQUENCE [LARGE SCALE GENOMIC DNA]</scope>
    <source>
        <strain evidence="11">EXF-994 / CBS 113033</strain>
    </source>
</reference>
<sequence length="228" mass="24966">MGEYEYFGFDLSFLSSILGVFIIVGSSLIKLPQLYTLYRTGSSNGLSLSAFSLEAVAYFINYVYGYSHSYPFTTYGENLTLTFQNIAIIGCIMRRKVYTVIFAAITFSFLLTPKPLIDMTFQLSIPLSLASKLPQIHANHRNASTGSLSPITTLAQLGGCCVRVLTSVHNAGDIPMTISFAGAALLNGILLAQIVLYARNRSVYLPSHTAQILHPSNTNEKSGKSRRD</sequence>
<name>R9AE77_WALI9</name>
<dbReference type="KEGG" id="wic:J056_000671"/>
<dbReference type="PIRSF" id="PIRSF023381">
    <property type="entry name" value="MannP-dilichol_defect-1p"/>
    <property type="match status" value="1"/>
</dbReference>
<dbReference type="PANTHER" id="PTHR12226:SF2">
    <property type="entry name" value="MANNOSE-P-DOLICHOL UTILIZATION DEFECT 1 PROTEIN"/>
    <property type="match status" value="1"/>
</dbReference>
<feature type="transmembrane region" description="Helical" evidence="9">
    <location>
        <begin position="6"/>
        <end position="29"/>
    </location>
</feature>
<keyword evidence="4" id="KW-0677">Repeat</keyword>
<dbReference type="Proteomes" id="UP000014064">
    <property type="component" value="Unassembled WGS sequence"/>
</dbReference>
<evidence type="ECO:0000256" key="3">
    <source>
        <dbReference type="ARBA" id="ARBA00022692"/>
    </source>
</evidence>
<dbReference type="InterPro" id="IPR016817">
    <property type="entry name" value="MannP-dilichol_defect-1"/>
</dbReference>
<keyword evidence="11" id="KW-1185">Reference proteome</keyword>
<dbReference type="SMART" id="SM00679">
    <property type="entry name" value="CTNS"/>
    <property type="match status" value="2"/>
</dbReference>
<dbReference type="Pfam" id="PF04193">
    <property type="entry name" value="PQ-loop"/>
    <property type="match status" value="2"/>
</dbReference>
<gene>
    <name evidence="10" type="ORF">J056_000671</name>
</gene>
<evidence type="ECO:0000256" key="9">
    <source>
        <dbReference type="SAM" id="Phobius"/>
    </source>
</evidence>
<protein>
    <recommendedName>
        <fullName evidence="8">Mannose-P-dolichol utilization defect 1 protein homolog</fullName>
    </recommendedName>
</protein>
<dbReference type="eggNOG" id="KOG3211">
    <property type="taxonomic scope" value="Eukaryota"/>
</dbReference>
<evidence type="ECO:0000256" key="6">
    <source>
        <dbReference type="ARBA" id="ARBA00023136"/>
    </source>
</evidence>